<dbReference type="CDD" id="cd06464">
    <property type="entry name" value="ACD_sHsps-like"/>
    <property type="match status" value="1"/>
</dbReference>
<dbReference type="Pfam" id="PF00011">
    <property type="entry name" value="HSP20"/>
    <property type="match status" value="1"/>
</dbReference>
<proteinExistence type="inferred from homology"/>
<dbReference type="InterPro" id="IPR031107">
    <property type="entry name" value="Small_HSP"/>
</dbReference>
<name>A0A5Q2REX5_9ACTN</name>
<gene>
    <name evidence="4" type="ORF">GH723_10040</name>
</gene>
<accession>A0A5Q2REX5</accession>
<dbReference type="RefSeq" id="WP_153759515.1">
    <property type="nucleotide sequence ID" value="NZ_CP045851.1"/>
</dbReference>
<sequence>MALVHRTRNELDWPEWPFRGRLFELPDRWTELLEGGELKVEEFEEGDSMVVRVEAPGIDPAQDVELTISDHTLHIRVERRQERTAEDAKGYRSEFRYGSFTRMIDLPVGTTADDVTAEYADGVLEVRLPREPAAVEARRIPVTRRTSDDQA</sequence>
<organism evidence="4 5">
    <name type="scientific">Actinomarinicola tropica</name>
    <dbReference type="NCBI Taxonomy" id="2789776"/>
    <lineage>
        <taxon>Bacteria</taxon>
        <taxon>Bacillati</taxon>
        <taxon>Actinomycetota</taxon>
        <taxon>Acidimicrobiia</taxon>
        <taxon>Acidimicrobiales</taxon>
        <taxon>Iamiaceae</taxon>
        <taxon>Actinomarinicola</taxon>
    </lineage>
</organism>
<protein>
    <submittedName>
        <fullName evidence="4">Hsp20 family protein</fullName>
    </submittedName>
</protein>
<evidence type="ECO:0000313" key="5">
    <source>
        <dbReference type="Proteomes" id="UP000334019"/>
    </source>
</evidence>
<evidence type="ECO:0000259" key="3">
    <source>
        <dbReference type="PROSITE" id="PS01031"/>
    </source>
</evidence>
<dbReference type="PANTHER" id="PTHR11527">
    <property type="entry name" value="HEAT-SHOCK PROTEIN 20 FAMILY MEMBER"/>
    <property type="match status" value="1"/>
</dbReference>
<dbReference type="Gene3D" id="2.60.40.790">
    <property type="match status" value="1"/>
</dbReference>
<reference evidence="4 5" key="1">
    <citation type="submission" date="2019-11" db="EMBL/GenBank/DDBJ databases">
        <authorList>
            <person name="He Y."/>
        </authorList>
    </citation>
    <scope>NUCLEOTIDE SEQUENCE [LARGE SCALE GENOMIC DNA]</scope>
    <source>
        <strain evidence="4 5">SCSIO 58843</strain>
    </source>
</reference>
<feature type="domain" description="SHSP" evidence="3">
    <location>
        <begin position="31"/>
        <end position="145"/>
    </location>
</feature>
<dbReference type="PROSITE" id="PS01031">
    <property type="entry name" value="SHSP"/>
    <property type="match status" value="1"/>
</dbReference>
<dbReference type="SUPFAM" id="SSF49764">
    <property type="entry name" value="HSP20-like chaperones"/>
    <property type="match status" value="1"/>
</dbReference>
<comment type="similarity">
    <text evidence="1 2">Belongs to the small heat shock protein (HSP20) family.</text>
</comment>
<dbReference type="InterPro" id="IPR008978">
    <property type="entry name" value="HSP20-like_chaperone"/>
</dbReference>
<keyword evidence="5" id="KW-1185">Reference proteome</keyword>
<evidence type="ECO:0000256" key="2">
    <source>
        <dbReference type="RuleBase" id="RU003616"/>
    </source>
</evidence>
<dbReference type="Proteomes" id="UP000334019">
    <property type="component" value="Chromosome"/>
</dbReference>
<evidence type="ECO:0000313" key="4">
    <source>
        <dbReference type="EMBL" id="QGG95408.1"/>
    </source>
</evidence>
<evidence type="ECO:0000256" key="1">
    <source>
        <dbReference type="PROSITE-ProRule" id="PRU00285"/>
    </source>
</evidence>
<dbReference type="KEGG" id="atq:GH723_10040"/>
<dbReference type="AlphaFoldDB" id="A0A5Q2REX5"/>
<dbReference type="EMBL" id="CP045851">
    <property type="protein sequence ID" value="QGG95408.1"/>
    <property type="molecule type" value="Genomic_DNA"/>
</dbReference>
<dbReference type="InterPro" id="IPR002068">
    <property type="entry name" value="A-crystallin/Hsp20_dom"/>
</dbReference>